<accession>A0AAW5E4D5</accession>
<feature type="transmembrane region" description="Helical" evidence="1">
    <location>
        <begin position="25"/>
        <end position="46"/>
    </location>
</feature>
<keyword evidence="1" id="KW-0812">Transmembrane</keyword>
<dbReference type="EMBL" id="JAKTTI010000036">
    <property type="protein sequence ID" value="MCH1627208.1"/>
    <property type="molecule type" value="Genomic_DNA"/>
</dbReference>
<feature type="transmembrane region" description="Helical" evidence="1">
    <location>
        <begin position="159"/>
        <end position="179"/>
    </location>
</feature>
<reference evidence="2" key="1">
    <citation type="submission" date="2022-02" db="EMBL/GenBank/DDBJ databases">
        <title>Fredinandcohnia quinoae sp. nov. isolated from Chenopodium quinoa seeds.</title>
        <authorList>
            <person name="Saati-Santamaria Z."/>
            <person name="Flores-Felix J.D."/>
            <person name="Igual J.M."/>
            <person name="Velazquez E."/>
            <person name="Garcia-Fraile P."/>
            <person name="Martinez-Molina E."/>
        </authorList>
    </citation>
    <scope>NUCLEOTIDE SEQUENCE</scope>
    <source>
        <strain evidence="2">SECRCQ15</strain>
    </source>
</reference>
<dbReference type="RefSeq" id="WP_240257129.1">
    <property type="nucleotide sequence ID" value="NZ_JAKTTI010000036.1"/>
</dbReference>
<evidence type="ECO:0000313" key="2">
    <source>
        <dbReference type="EMBL" id="MCH1627208.1"/>
    </source>
</evidence>
<feature type="transmembrane region" description="Helical" evidence="1">
    <location>
        <begin position="52"/>
        <end position="73"/>
    </location>
</feature>
<proteinExistence type="predicted"/>
<comment type="caution">
    <text evidence="2">The sequence shown here is derived from an EMBL/GenBank/DDBJ whole genome shotgun (WGS) entry which is preliminary data.</text>
</comment>
<name>A0AAW5E4D5_9BACI</name>
<gene>
    <name evidence="2" type="ORF">MJG50_17885</name>
</gene>
<evidence type="ECO:0000313" key="3">
    <source>
        <dbReference type="Proteomes" id="UP001431131"/>
    </source>
</evidence>
<keyword evidence="3" id="KW-1185">Reference proteome</keyword>
<keyword evidence="1" id="KW-0472">Membrane</keyword>
<protein>
    <submittedName>
        <fullName evidence="2">Uncharacterized protein</fullName>
    </submittedName>
</protein>
<sequence length="255" mass="29912">MTTERIDTVENYFNRLTRMSKISNILFWMSVICSFAVFFTSNNVGINSTMNIIFILITILYFTFSNWVSIFLLREAQNKRRTHLLSNSLGVRLDDEETNLYYNNPQSPSLLRLGMNVFENSLFTCRVTEEMAKWERIKVFVYIIIWLLLLLFRETNLNLLSIVAQTIFTTGILVTWIRLEVLRYSSNQIFNELRQVFLANGLKGNRKSNSLILSLVFRYETTVASMGIHLSSRVFHRINSSVSEEWEKIKKNIDL</sequence>
<dbReference type="AlphaFoldDB" id="A0AAW5E4D5"/>
<keyword evidence="1" id="KW-1133">Transmembrane helix</keyword>
<organism evidence="2 3">
    <name type="scientific">Fredinandcohnia quinoae</name>
    <dbReference type="NCBI Taxonomy" id="2918902"/>
    <lineage>
        <taxon>Bacteria</taxon>
        <taxon>Bacillati</taxon>
        <taxon>Bacillota</taxon>
        <taxon>Bacilli</taxon>
        <taxon>Bacillales</taxon>
        <taxon>Bacillaceae</taxon>
        <taxon>Fredinandcohnia</taxon>
    </lineage>
</organism>
<feature type="transmembrane region" description="Helical" evidence="1">
    <location>
        <begin position="136"/>
        <end position="153"/>
    </location>
</feature>
<evidence type="ECO:0000256" key="1">
    <source>
        <dbReference type="SAM" id="Phobius"/>
    </source>
</evidence>
<dbReference type="Proteomes" id="UP001431131">
    <property type="component" value="Unassembled WGS sequence"/>
</dbReference>